<feature type="region of interest" description="Disordered" evidence="1">
    <location>
        <begin position="54"/>
        <end position="99"/>
    </location>
</feature>
<keyword evidence="3" id="KW-1185">Reference proteome</keyword>
<evidence type="ECO:0000256" key="1">
    <source>
        <dbReference type="SAM" id="MobiDB-lite"/>
    </source>
</evidence>
<name>A0A565CMH6_9BRAS</name>
<dbReference type="OrthoDB" id="10512382at2759"/>
<proteinExistence type="predicted"/>
<sequence length="174" mass="20330">MWSKMIVIHHTCLEFHFCNTDNEERNYDDVVEGETEEYGGTSFYQENLNLTASDDDLPSRSQIRSTREATRHSPYIIRRSSSRGRSTSSQRTHMRRSNFEAQIDGRFQRMEESRGQLLDVVRSRQSPKPMYGDALVVLESLPIKPMKTFWWEANKISSPTICKWSTTSKQQENV</sequence>
<dbReference type="Proteomes" id="UP000489600">
    <property type="component" value="Unassembled WGS sequence"/>
</dbReference>
<organism evidence="2 3">
    <name type="scientific">Arabis nemorensis</name>
    <dbReference type="NCBI Taxonomy" id="586526"/>
    <lineage>
        <taxon>Eukaryota</taxon>
        <taxon>Viridiplantae</taxon>
        <taxon>Streptophyta</taxon>
        <taxon>Embryophyta</taxon>
        <taxon>Tracheophyta</taxon>
        <taxon>Spermatophyta</taxon>
        <taxon>Magnoliopsida</taxon>
        <taxon>eudicotyledons</taxon>
        <taxon>Gunneridae</taxon>
        <taxon>Pentapetalae</taxon>
        <taxon>rosids</taxon>
        <taxon>malvids</taxon>
        <taxon>Brassicales</taxon>
        <taxon>Brassicaceae</taxon>
        <taxon>Arabideae</taxon>
        <taxon>Arabis</taxon>
    </lineage>
</organism>
<protein>
    <submittedName>
        <fullName evidence="2">Uncharacterized protein</fullName>
    </submittedName>
</protein>
<evidence type="ECO:0000313" key="2">
    <source>
        <dbReference type="EMBL" id="VVB14859.1"/>
    </source>
</evidence>
<accession>A0A565CMH6</accession>
<comment type="caution">
    <text evidence="2">The sequence shown here is derived from an EMBL/GenBank/DDBJ whole genome shotgun (WGS) entry which is preliminary data.</text>
</comment>
<dbReference type="EMBL" id="CABITT030000008">
    <property type="protein sequence ID" value="VVB14859.1"/>
    <property type="molecule type" value="Genomic_DNA"/>
</dbReference>
<evidence type="ECO:0000313" key="3">
    <source>
        <dbReference type="Proteomes" id="UP000489600"/>
    </source>
</evidence>
<reference evidence="2" key="1">
    <citation type="submission" date="2019-07" db="EMBL/GenBank/DDBJ databases">
        <authorList>
            <person name="Dittberner H."/>
        </authorList>
    </citation>
    <scope>NUCLEOTIDE SEQUENCE [LARGE SCALE GENOMIC DNA]</scope>
</reference>
<gene>
    <name evidence="2" type="ORF">ANE_LOCUS25303</name>
</gene>
<dbReference type="AlphaFoldDB" id="A0A565CMH6"/>